<accession>A0A1J4KNS5</accession>
<reference evidence="3" key="1">
    <citation type="submission" date="2016-10" db="EMBL/GenBank/DDBJ databases">
        <authorList>
            <person name="Benchimol M."/>
            <person name="Almeida L.G."/>
            <person name="Vasconcelos A.T."/>
            <person name="Perreira-Neves A."/>
            <person name="Rosa I.A."/>
            <person name="Tasca T."/>
            <person name="Bogo M.R."/>
            <person name="de Souza W."/>
        </authorList>
    </citation>
    <scope>NUCLEOTIDE SEQUENCE [LARGE SCALE GENOMIC DNA]</scope>
    <source>
        <strain evidence="3">K</strain>
    </source>
</reference>
<dbReference type="Gene3D" id="3.40.30.10">
    <property type="entry name" value="Glutaredoxin"/>
    <property type="match status" value="1"/>
</dbReference>
<dbReference type="PROSITE" id="PS51352">
    <property type="entry name" value="THIOREDOXIN_2"/>
    <property type="match status" value="1"/>
</dbReference>
<dbReference type="OrthoDB" id="10264505at2759"/>
<dbReference type="Proteomes" id="UP000179807">
    <property type="component" value="Unassembled WGS sequence"/>
</dbReference>
<dbReference type="RefSeq" id="XP_068366019.1">
    <property type="nucleotide sequence ID" value="XM_068499418.1"/>
</dbReference>
<keyword evidence="1" id="KW-0812">Transmembrane</keyword>
<feature type="domain" description="Thioredoxin" evidence="2">
    <location>
        <begin position="1"/>
        <end position="125"/>
    </location>
</feature>
<keyword evidence="1" id="KW-0472">Membrane</keyword>
<dbReference type="VEuPathDB" id="TrichDB:TRFO_17154"/>
<dbReference type="PANTHER" id="PTHR45672">
    <property type="entry name" value="PROTEIN DISULFIDE-ISOMERASE C17H9.14C-RELATED"/>
    <property type="match status" value="1"/>
</dbReference>
<keyword evidence="4" id="KW-1185">Reference proteome</keyword>
<organism evidence="3 4">
    <name type="scientific">Tritrichomonas foetus</name>
    <dbReference type="NCBI Taxonomy" id="1144522"/>
    <lineage>
        <taxon>Eukaryota</taxon>
        <taxon>Metamonada</taxon>
        <taxon>Parabasalia</taxon>
        <taxon>Tritrichomonadida</taxon>
        <taxon>Tritrichomonadidae</taxon>
        <taxon>Tritrichomonas</taxon>
    </lineage>
</organism>
<dbReference type="InterPro" id="IPR036249">
    <property type="entry name" value="Thioredoxin-like_sf"/>
</dbReference>
<dbReference type="Pfam" id="PF00085">
    <property type="entry name" value="Thioredoxin"/>
    <property type="match status" value="1"/>
</dbReference>
<proteinExistence type="predicted"/>
<dbReference type="GO" id="GO:0006457">
    <property type="term" value="P:protein folding"/>
    <property type="evidence" value="ECO:0007669"/>
    <property type="project" value="TreeGrafter"/>
</dbReference>
<name>A0A1J4KNS5_9EUKA</name>
<evidence type="ECO:0000313" key="4">
    <source>
        <dbReference type="Proteomes" id="UP000179807"/>
    </source>
</evidence>
<evidence type="ECO:0000313" key="3">
    <source>
        <dbReference type="EMBL" id="OHT12883.1"/>
    </source>
</evidence>
<dbReference type="GO" id="GO:0005783">
    <property type="term" value="C:endoplasmic reticulum"/>
    <property type="evidence" value="ECO:0007669"/>
    <property type="project" value="TreeGrafter"/>
</dbReference>
<dbReference type="SUPFAM" id="SSF52833">
    <property type="entry name" value="Thioredoxin-like"/>
    <property type="match status" value="1"/>
</dbReference>
<dbReference type="InterPro" id="IPR013766">
    <property type="entry name" value="Thioredoxin_domain"/>
</dbReference>
<evidence type="ECO:0000259" key="2">
    <source>
        <dbReference type="PROSITE" id="PS51352"/>
    </source>
</evidence>
<comment type="caution">
    <text evidence="3">The sequence shown here is derived from an EMBL/GenBank/DDBJ whole genome shotgun (WGS) entry which is preliminary data.</text>
</comment>
<dbReference type="EMBL" id="MLAK01000553">
    <property type="protein sequence ID" value="OHT12883.1"/>
    <property type="molecule type" value="Genomic_DNA"/>
</dbReference>
<dbReference type="CDD" id="cd02961">
    <property type="entry name" value="PDI_a_family"/>
    <property type="match status" value="1"/>
</dbReference>
<dbReference type="GeneID" id="94834122"/>
<protein>
    <recommendedName>
        <fullName evidence="2">Thioredoxin domain-containing protein</fullName>
    </recommendedName>
</protein>
<dbReference type="InterPro" id="IPR051063">
    <property type="entry name" value="PDI"/>
</dbReference>
<keyword evidence="1" id="KW-1133">Transmembrane helix</keyword>
<sequence length="413" mass="48440">MFLTVVFSLQIKMYVNASNQEDLLKLSQEKPAFLLFFSHFCGHCKRAYPMWTEFMTHYENDTDLITAESDCVDNPQTCNFFMKVNGYPTFAYLVNKRAAEIYIRRNLTNFIDFAEKLKTYDPNIPCKMNIDLERKNEFPYFMYNSSSSYLDSCNSLSGVKEDYKKLIFIEPLSKSLTSPLLTVFFEKDMSVVFEKVETSDDINEIMKEQMQIPLSNFVPRNHISTNRRIALLLYSEKRHINQFKDLAYKRAKDILFQKMNVTDFKKQFPNVKIEESDVPLILFSDKNKNRFLIRKQQTASELENNGEIAKVINGAYDNNNMVMLFDDGQNNDSNFVNESTSHPILLFFMIFAIVLLILFLISFSISKYCKINRRRRRNYYLDHIIRQASNIVSDSFHRLSHKSSVAGNKDIML</sequence>
<dbReference type="AlphaFoldDB" id="A0A1J4KNS5"/>
<evidence type="ECO:0000256" key="1">
    <source>
        <dbReference type="SAM" id="Phobius"/>
    </source>
</evidence>
<dbReference type="GO" id="GO:0003756">
    <property type="term" value="F:protein disulfide isomerase activity"/>
    <property type="evidence" value="ECO:0007669"/>
    <property type="project" value="TreeGrafter"/>
</dbReference>
<feature type="transmembrane region" description="Helical" evidence="1">
    <location>
        <begin position="344"/>
        <end position="366"/>
    </location>
</feature>
<gene>
    <name evidence="3" type="ORF">TRFO_17154</name>
</gene>